<gene>
    <name evidence="25" type="ORF">PtA15_2A206</name>
</gene>
<dbReference type="Pfam" id="PF03732">
    <property type="entry name" value="Retrotrans_gag"/>
    <property type="match status" value="1"/>
</dbReference>
<evidence type="ECO:0000256" key="9">
    <source>
        <dbReference type="ARBA" id="ARBA00022801"/>
    </source>
</evidence>
<evidence type="ECO:0000259" key="23">
    <source>
        <dbReference type="PROSITE" id="PS50878"/>
    </source>
</evidence>
<dbReference type="InterPro" id="IPR036397">
    <property type="entry name" value="RNaseH_sf"/>
</dbReference>
<dbReference type="InterPro" id="IPR023780">
    <property type="entry name" value="Chromo_domain"/>
</dbReference>
<dbReference type="PANTHER" id="PTHR37984:SF5">
    <property type="entry name" value="PROTEIN NYNRIN-LIKE"/>
    <property type="match status" value="1"/>
</dbReference>
<evidence type="ECO:0000256" key="14">
    <source>
        <dbReference type="ARBA" id="ARBA00022932"/>
    </source>
</evidence>
<evidence type="ECO:0008006" key="27">
    <source>
        <dbReference type="Google" id="ProtNLM"/>
    </source>
</evidence>
<dbReference type="Gene3D" id="2.40.70.10">
    <property type="entry name" value="Acid Proteases"/>
    <property type="match status" value="1"/>
</dbReference>
<dbReference type="InterPro" id="IPR000953">
    <property type="entry name" value="Chromo/chromo_shadow_dom"/>
</dbReference>
<keyword evidence="1" id="KW-0507">mRNA processing</keyword>
<dbReference type="Gene3D" id="3.10.10.10">
    <property type="entry name" value="HIV Type 1 Reverse Transcriptase, subunit A, domain 1"/>
    <property type="match status" value="1"/>
</dbReference>
<keyword evidence="15" id="KW-0238">DNA-binding</keyword>
<dbReference type="InterPro" id="IPR041577">
    <property type="entry name" value="RT_RNaseH_2"/>
</dbReference>
<dbReference type="SUPFAM" id="SSF54160">
    <property type="entry name" value="Chromo domain-like"/>
    <property type="match status" value="1"/>
</dbReference>
<evidence type="ECO:0000256" key="11">
    <source>
        <dbReference type="ARBA" id="ARBA00022884"/>
    </source>
</evidence>
<dbReference type="Gene3D" id="3.10.20.370">
    <property type="match status" value="1"/>
</dbReference>
<dbReference type="InterPro" id="IPR005162">
    <property type="entry name" value="Retrotrans_gag_dom"/>
</dbReference>
<dbReference type="InterPro" id="IPR050951">
    <property type="entry name" value="Retrovirus_Pol_polyprotein"/>
</dbReference>
<dbReference type="PROSITE" id="PS50158">
    <property type="entry name" value="ZF_CCHC"/>
    <property type="match status" value="1"/>
</dbReference>
<keyword evidence="14" id="KW-0239">DNA-directed DNA polymerase</keyword>
<dbReference type="InterPro" id="IPR043128">
    <property type="entry name" value="Rev_trsase/Diguanyl_cyclase"/>
</dbReference>
<dbReference type="Pfam" id="PF00078">
    <property type="entry name" value="RVT_1"/>
    <property type="match status" value="1"/>
</dbReference>
<protein>
    <recommendedName>
        <fullName evidence="27">Reverse transcriptase</fullName>
    </recommendedName>
</protein>
<feature type="domain" description="Chromo" evidence="21">
    <location>
        <begin position="1617"/>
        <end position="1676"/>
    </location>
</feature>
<keyword evidence="10" id="KW-0460">Magnesium</keyword>
<evidence type="ECO:0000256" key="18">
    <source>
        <dbReference type="PROSITE-ProRule" id="PRU00047"/>
    </source>
</evidence>
<dbReference type="InterPro" id="IPR021109">
    <property type="entry name" value="Peptidase_aspartic_dom_sf"/>
</dbReference>
<keyword evidence="6" id="KW-0479">Metal-binding</keyword>
<evidence type="ECO:0000256" key="20">
    <source>
        <dbReference type="SAM" id="MobiDB-lite"/>
    </source>
</evidence>
<dbReference type="InterPro" id="IPR000477">
    <property type="entry name" value="RT_dom"/>
</dbReference>
<dbReference type="CDD" id="cd01647">
    <property type="entry name" value="RT_LTR"/>
    <property type="match status" value="1"/>
</dbReference>
<evidence type="ECO:0000256" key="8">
    <source>
        <dbReference type="ARBA" id="ARBA00022759"/>
    </source>
</evidence>
<evidence type="ECO:0000256" key="19">
    <source>
        <dbReference type="SAM" id="Coils"/>
    </source>
</evidence>
<evidence type="ECO:0000256" key="10">
    <source>
        <dbReference type="ARBA" id="ARBA00022842"/>
    </source>
</evidence>
<keyword evidence="13" id="KW-0695">RNA-directed DNA polymerase</keyword>
<feature type="domain" description="CCHC-type" evidence="22">
    <location>
        <begin position="276"/>
        <end position="291"/>
    </location>
</feature>
<keyword evidence="8" id="KW-0255">Endonuclease</keyword>
<dbReference type="RefSeq" id="XP_053017448.1">
    <property type="nucleotide sequence ID" value="XM_053166203.1"/>
</dbReference>
<dbReference type="Pfam" id="PF17919">
    <property type="entry name" value="RT_RNaseH_2"/>
    <property type="match status" value="1"/>
</dbReference>
<dbReference type="InterPro" id="IPR012337">
    <property type="entry name" value="RNaseH-like_sf"/>
</dbReference>
<dbReference type="Pfam" id="PF17921">
    <property type="entry name" value="Integrase_H2C2"/>
    <property type="match status" value="1"/>
</dbReference>
<dbReference type="SMART" id="SM00343">
    <property type="entry name" value="ZnF_C2HC"/>
    <property type="match status" value="1"/>
</dbReference>
<dbReference type="GeneID" id="77807098"/>
<evidence type="ECO:0000256" key="3">
    <source>
        <dbReference type="ARBA" id="ARBA00022679"/>
    </source>
</evidence>
<evidence type="ECO:0000256" key="5">
    <source>
        <dbReference type="ARBA" id="ARBA00022722"/>
    </source>
</evidence>
<dbReference type="Pfam" id="PF00385">
    <property type="entry name" value="Chromo"/>
    <property type="match status" value="1"/>
</dbReference>
<accession>A0ABY7C9N5</accession>
<feature type="domain" description="Reverse transcriptase" evidence="23">
    <location>
        <begin position="720"/>
        <end position="899"/>
    </location>
</feature>
<evidence type="ECO:0000256" key="13">
    <source>
        <dbReference type="ARBA" id="ARBA00022918"/>
    </source>
</evidence>
<dbReference type="CDD" id="cd00303">
    <property type="entry name" value="retropepsin_like"/>
    <property type="match status" value="1"/>
</dbReference>
<sequence>MADDAAALRARVDELAASIQEERGLRQRAEAELAAARAGMVAPAVVPIVQGQPPNAPQILDDTTAKGPKIGLPDKYNGTRGPKAEVYVTQIGLYVLSNPRMFPNDRSRIIFSISYLTGQASEWAQPITTKLFAGHPVSYLEFATAFQMMYYDTERKSQAEKALRLLKQTKSVAHYTFQFNQHASNTGWEMTTLMSQYQQGLKKDIRLALVLARTQFTALTDLSNLALKIDNEINGADQYATDLTATAANPNAMDVLAMRGPLTSADKASMMQAGLCFFCGEKGHIARSCPKKGKGKSNVDARIAELEDQVRRLTTGEGTSGGAGMADDSKNGEARVLFVSTPVSSYYHPRATTTAPLATFLIDSGATHDVISETYANRERLKLIPSPAERTISGFDGSKNTSSAEVQLFLDADTKPTTFIVTRLKDTYDGILGMPWVRAHGHHIDWKERRFKPTIQEIATAETVSSVPKTTSIDGEEPGLRHARKTDEGVRALCRVTPPQCESGSILPHPYQTESMRISGKQVHPLGLTPQAPRTTTKFPESDQTGIATVSAVSSGPKKTSTDGEEPGLRHARTTDKGVRALCRLTPPQCEYISISLGPNVSVSVGTTGKRVPPLESLQQEPDANTGQLGAAKTVWSTSAKLAANAKLAEPQRSPEELVPAVYHQYLRMFYKSEAQKLPPQRKYDFRVDLLPGTLPQASRIIPLSPAENDALDKLLREGLDQGTIRRTTSPWAAPVLFTGKKDGNLRPCFDYRKLNAVTVKNKYPLPLTIDLVDSLLDANRFTKLDLRNAYRNLRVAEGDEEKLAFVCWAGQFAPLTMPFGPTGAPGFFQFFMQDILLGRIKKDVAAYLDDIMIYTQRGSNHEEAVLSVLETLSKQQLWLKPEKCEFSRGEVEYLGLLISCNRVRMDPNKVKAVTDWPAPASVTELQRFVRFANFYRRFIGSFSKTTRPLHDLTRANTQFVWDKRCQAAFDELKTAFTTAPILKIADPYKPFLLECDCSDFALGAVLSQICSRDGELHLVAFLSRSLIQAERNYEIFDKELLAIVAAFKEWRHDLEGNPNRLKAIVYTDHRNLETFMTTKSLTRRQVRWAETLGNFDFEIVFRPGRQSTKPDALSRRPDLAPKGEEKLTFGQILRPENITSESFAAIAEIDEFFVDESIDLLDADYWFEVDVMGAEENRQSLEEEEDLIPSDTELMSYIRTASGDDERLTSLMTDCGKGNATRNGWSLNDGVLYRDGWVEVPANNRIKTAILKSRHDCRMTGHPGRAKTLALVRRCFNWPSLKKFVNRYVDGCDLCQRVKATTQKPFGALEPLPVPAGPWTDISYDLITDLPESHGKDSILTVVDRFSKMAHFVACRKDSSSEELADLMLRNVWRLHGTPKTIVSDRGSIFISRITKELSGRLGIRLCPSTAYHPRTDSQSEITNKAVEQYLRHFTSYRQDNWEPLLAMAEFSHNNSTHTSTGMSPFKANYGFELTLGGIPSSTQCLPTVEDRLRTLNSVQEELKAALEEAQDRMKTQFDRHARPTPDWKIGDEVWLNSRNISTTRPCPKLGHKWLGPFPICAKISQSVYKLTLPLSMKGVHSVFHVSVLRKHSTDTINGRGTDRPAPVRINGEEEWEVAEILDSRRMRKKKQYLVSWKGFGPEEDSWEPAENLANCQELVQNFDSRFPDATERHARRRRMK</sequence>
<keyword evidence="3" id="KW-0808">Transferase</keyword>
<dbReference type="InterPro" id="IPR056924">
    <property type="entry name" value="SH3_Tf2-1"/>
</dbReference>
<evidence type="ECO:0000313" key="26">
    <source>
        <dbReference type="Proteomes" id="UP001164743"/>
    </source>
</evidence>
<dbReference type="PROSITE" id="PS50994">
    <property type="entry name" value="INTEGRASE"/>
    <property type="match status" value="1"/>
</dbReference>
<dbReference type="CDD" id="cd00024">
    <property type="entry name" value="CD_CSD"/>
    <property type="match status" value="1"/>
</dbReference>
<dbReference type="Pfam" id="PF00098">
    <property type="entry name" value="zf-CCHC"/>
    <property type="match status" value="1"/>
</dbReference>
<dbReference type="InterPro" id="IPR041588">
    <property type="entry name" value="Integrase_H2C2"/>
</dbReference>
<feature type="domain" description="Integrase catalytic" evidence="24">
    <location>
        <begin position="1315"/>
        <end position="1474"/>
    </location>
</feature>
<dbReference type="PANTHER" id="PTHR37984">
    <property type="entry name" value="PROTEIN CBG26694"/>
    <property type="match status" value="1"/>
</dbReference>
<proteinExistence type="predicted"/>
<evidence type="ECO:0000256" key="1">
    <source>
        <dbReference type="ARBA" id="ARBA00022664"/>
    </source>
</evidence>
<dbReference type="SUPFAM" id="SSF56672">
    <property type="entry name" value="DNA/RNA polymerases"/>
    <property type="match status" value="1"/>
</dbReference>
<keyword evidence="2" id="KW-0645">Protease</keyword>
<evidence type="ECO:0000256" key="15">
    <source>
        <dbReference type="ARBA" id="ARBA00023125"/>
    </source>
</evidence>
<evidence type="ECO:0000256" key="7">
    <source>
        <dbReference type="ARBA" id="ARBA00022750"/>
    </source>
</evidence>
<dbReference type="InterPro" id="IPR016197">
    <property type="entry name" value="Chromo-like_dom_sf"/>
</dbReference>
<evidence type="ECO:0000256" key="4">
    <source>
        <dbReference type="ARBA" id="ARBA00022695"/>
    </source>
</evidence>
<dbReference type="Pfam" id="PF00665">
    <property type="entry name" value="rve"/>
    <property type="match status" value="1"/>
</dbReference>
<dbReference type="CDD" id="cd09274">
    <property type="entry name" value="RNase_HI_RT_Ty3"/>
    <property type="match status" value="1"/>
</dbReference>
<evidence type="ECO:0000259" key="24">
    <source>
        <dbReference type="PROSITE" id="PS50994"/>
    </source>
</evidence>
<dbReference type="InterPro" id="IPR036875">
    <property type="entry name" value="Znf_CCHC_sf"/>
</dbReference>
<keyword evidence="19" id="KW-0175">Coiled coil</keyword>
<evidence type="ECO:0000313" key="25">
    <source>
        <dbReference type="EMBL" id="WAQ81893.1"/>
    </source>
</evidence>
<keyword evidence="18" id="KW-0863">Zinc-finger</keyword>
<dbReference type="PROSITE" id="PS50878">
    <property type="entry name" value="RT_POL"/>
    <property type="match status" value="1"/>
</dbReference>
<dbReference type="InterPro" id="IPR043502">
    <property type="entry name" value="DNA/RNA_pol_sf"/>
</dbReference>
<keyword evidence="18" id="KW-0862">Zinc</keyword>
<dbReference type="Gene3D" id="2.40.50.40">
    <property type="match status" value="1"/>
</dbReference>
<keyword evidence="26" id="KW-1185">Reference proteome</keyword>
<feature type="coiled-coil region" evidence="19">
    <location>
        <begin position="1490"/>
        <end position="1521"/>
    </location>
</feature>
<dbReference type="SUPFAM" id="SSF53098">
    <property type="entry name" value="Ribonuclease H-like"/>
    <property type="match status" value="1"/>
</dbReference>
<evidence type="ECO:0000256" key="2">
    <source>
        <dbReference type="ARBA" id="ARBA00022670"/>
    </source>
</evidence>
<reference evidence="25" key="1">
    <citation type="submission" date="2022-10" db="EMBL/GenBank/DDBJ databases">
        <title>Puccinia triticina Genome sequencing and assembly.</title>
        <authorList>
            <person name="Li C."/>
        </authorList>
    </citation>
    <scope>NUCLEOTIDE SEQUENCE</scope>
    <source>
        <strain evidence="25">Pt15</strain>
    </source>
</reference>
<keyword evidence="12" id="KW-0229">DNA integration</keyword>
<evidence type="ECO:0000256" key="6">
    <source>
        <dbReference type="ARBA" id="ARBA00022723"/>
    </source>
</evidence>
<dbReference type="EMBL" id="CP110422">
    <property type="protein sequence ID" value="WAQ81893.1"/>
    <property type="molecule type" value="Genomic_DNA"/>
</dbReference>
<dbReference type="PROSITE" id="PS50013">
    <property type="entry name" value="CHROMO_2"/>
    <property type="match status" value="1"/>
</dbReference>
<evidence type="ECO:0000256" key="17">
    <source>
        <dbReference type="ARBA" id="ARBA00023268"/>
    </source>
</evidence>
<dbReference type="SUPFAM" id="SSF50630">
    <property type="entry name" value="Acid proteases"/>
    <property type="match status" value="1"/>
</dbReference>
<feature type="region of interest" description="Disordered" evidence="20">
    <location>
        <begin position="551"/>
        <end position="571"/>
    </location>
</feature>
<keyword evidence="4" id="KW-0548">Nucleotidyltransferase</keyword>
<evidence type="ECO:0000259" key="21">
    <source>
        <dbReference type="PROSITE" id="PS50013"/>
    </source>
</evidence>
<dbReference type="InterPro" id="IPR001584">
    <property type="entry name" value="Integrase_cat-core"/>
</dbReference>
<keyword evidence="11" id="KW-0694">RNA-binding</keyword>
<dbReference type="InterPro" id="IPR001878">
    <property type="entry name" value="Znf_CCHC"/>
</dbReference>
<keyword evidence="17" id="KW-0511">Multifunctional enzyme</keyword>
<evidence type="ECO:0000259" key="22">
    <source>
        <dbReference type="PROSITE" id="PS50158"/>
    </source>
</evidence>
<evidence type="ECO:0000256" key="16">
    <source>
        <dbReference type="ARBA" id="ARBA00023172"/>
    </source>
</evidence>
<dbReference type="Gene3D" id="4.10.60.10">
    <property type="entry name" value="Zinc finger, CCHC-type"/>
    <property type="match status" value="1"/>
</dbReference>
<name>A0ABY7C9N5_9BASI</name>
<keyword evidence="16" id="KW-0233">DNA recombination</keyword>
<dbReference type="Gene3D" id="3.30.420.10">
    <property type="entry name" value="Ribonuclease H-like superfamily/Ribonuclease H"/>
    <property type="match status" value="1"/>
</dbReference>
<keyword evidence="7" id="KW-0064">Aspartyl protease</keyword>
<dbReference type="Proteomes" id="UP001164743">
    <property type="component" value="Chromosome 2A"/>
</dbReference>
<organism evidence="25 26">
    <name type="scientific">Puccinia triticina</name>
    <dbReference type="NCBI Taxonomy" id="208348"/>
    <lineage>
        <taxon>Eukaryota</taxon>
        <taxon>Fungi</taxon>
        <taxon>Dikarya</taxon>
        <taxon>Basidiomycota</taxon>
        <taxon>Pucciniomycotina</taxon>
        <taxon>Pucciniomycetes</taxon>
        <taxon>Pucciniales</taxon>
        <taxon>Pucciniaceae</taxon>
        <taxon>Puccinia</taxon>
    </lineage>
</organism>
<dbReference type="SMART" id="SM00298">
    <property type="entry name" value="CHROMO"/>
    <property type="match status" value="1"/>
</dbReference>
<evidence type="ECO:0000256" key="12">
    <source>
        <dbReference type="ARBA" id="ARBA00022908"/>
    </source>
</evidence>
<dbReference type="Pfam" id="PF24626">
    <property type="entry name" value="SH3_Tf2-1"/>
    <property type="match status" value="1"/>
</dbReference>
<keyword evidence="9" id="KW-0378">Hydrolase</keyword>
<dbReference type="SUPFAM" id="SSF57756">
    <property type="entry name" value="Retrovirus zinc finger-like domains"/>
    <property type="match status" value="1"/>
</dbReference>
<keyword evidence="5" id="KW-0540">Nuclease</keyword>
<dbReference type="Gene3D" id="3.30.70.270">
    <property type="match status" value="2"/>
</dbReference>
<dbReference type="Gene3D" id="1.10.340.70">
    <property type="match status" value="1"/>
</dbReference>